<dbReference type="NCBIfam" id="TIGR04183">
    <property type="entry name" value="Por_Secre_tail"/>
    <property type="match status" value="1"/>
</dbReference>
<dbReference type="PANTHER" id="PTHR22990">
    <property type="entry name" value="F-BOX ONLY PROTEIN"/>
    <property type="match status" value="1"/>
</dbReference>
<dbReference type="SMART" id="SM00089">
    <property type="entry name" value="PKD"/>
    <property type="match status" value="1"/>
</dbReference>
<dbReference type="Gene3D" id="2.60.40.10">
    <property type="entry name" value="Immunoglobulins"/>
    <property type="match status" value="1"/>
</dbReference>
<evidence type="ECO:0000256" key="1">
    <source>
        <dbReference type="ARBA" id="ARBA00022737"/>
    </source>
</evidence>
<dbReference type="InterPro" id="IPR039448">
    <property type="entry name" value="Beta_helix"/>
</dbReference>
<dbReference type="InterPro" id="IPR022409">
    <property type="entry name" value="PKD/Chitinase_dom"/>
</dbReference>
<dbReference type="InterPro" id="IPR035986">
    <property type="entry name" value="PKD_dom_sf"/>
</dbReference>
<dbReference type="InterPro" id="IPR026444">
    <property type="entry name" value="Secre_tail"/>
</dbReference>
<name>A0A7V4U216_CALAY</name>
<dbReference type="Gene3D" id="2.160.20.10">
    <property type="entry name" value="Single-stranded right-handed beta-helix, Pectin lyase-like"/>
    <property type="match status" value="2"/>
</dbReference>
<organism evidence="4">
    <name type="scientific">Caldithrix abyssi</name>
    <dbReference type="NCBI Taxonomy" id="187145"/>
    <lineage>
        <taxon>Bacteria</taxon>
        <taxon>Pseudomonadati</taxon>
        <taxon>Calditrichota</taxon>
        <taxon>Calditrichia</taxon>
        <taxon>Calditrichales</taxon>
        <taxon>Calditrichaceae</taxon>
        <taxon>Caldithrix</taxon>
    </lineage>
</organism>
<keyword evidence="1" id="KW-0677">Repeat</keyword>
<dbReference type="Pfam" id="PF13229">
    <property type="entry name" value="Beta_helix"/>
    <property type="match status" value="2"/>
</dbReference>
<dbReference type="SUPFAM" id="SSF51126">
    <property type="entry name" value="Pectin lyase-like"/>
    <property type="match status" value="2"/>
</dbReference>
<dbReference type="InterPro" id="IPR012334">
    <property type="entry name" value="Pectin_lyas_fold"/>
</dbReference>
<feature type="chain" id="PRO_5031464777" evidence="2">
    <location>
        <begin position="25"/>
        <end position="1213"/>
    </location>
</feature>
<evidence type="ECO:0000256" key="2">
    <source>
        <dbReference type="SAM" id="SignalP"/>
    </source>
</evidence>
<gene>
    <name evidence="4" type="ORF">ENK44_09080</name>
</gene>
<comment type="caution">
    <text evidence="4">The sequence shown here is derived from an EMBL/GenBank/DDBJ whole genome shotgun (WGS) entry which is preliminary data.</text>
</comment>
<feature type="signal peptide" evidence="2">
    <location>
        <begin position="1"/>
        <end position="24"/>
    </location>
</feature>
<keyword evidence="2" id="KW-0732">Signal</keyword>
<dbReference type="GO" id="GO:0016020">
    <property type="term" value="C:membrane"/>
    <property type="evidence" value="ECO:0007669"/>
    <property type="project" value="InterPro"/>
</dbReference>
<protein>
    <submittedName>
        <fullName evidence="4">T9SS type A sorting domain-containing protein</fullName>
    </submittedName>
</protein>
<dbReference type="InterPro" id="IPR051550">
    <property type="entry name" value="SCF-Subunits/Alg-Epimerases"/>
</dbReference>
<dbReference type="Pfam" id="PF18962">
    <property type="entry name" value="Por_Secre_tail"/>
    <property type="match status" value="1"/>
</dbReference>
<dbReference type="PROSITE" id="PS50093">
    <property type="entry name" value="PKD"/>
    <property type="match status" value="1"/>
</dbReference>
<dbReference type="InterPro" id="IPR059226">
    <property type="entry name" value="Choice_anch_Q_dom"/>
</dbReference>
<dbReference type="FunFam" id="2.60.40.10:FF:000270">
    <property type="entry name" value="Cell surface protein"/>
    <property type="match status" value="1"/>
</dbReference>
<dbReference type="SUPFAM" id="SSF49313">
    <property type="entry name" value="Cadherin-like"/>
    <property type="match status" value="1"/>
</dbReference>
<dbReference type="EMBL" id="DRQG01000085">
    <property type="protein sequence ID" value="HGY55842.1"/>
    <property type="molecule type" value="Genomic_DNA"/>
</dbReference>
<accession>A0A7V4U216</accession>
<dbReference type="Proteomes" id="UP000885779">
    <property type="component" value="Unassembled WGS sequence"/>
</dbReference>
<dbReference type="InterPro" id="IPR013783">
    <property type="entry name" value="Ig-like_fold"/>
</dbReference>
<dbReference type="InterPro" id="IPR015919">
    <property type="entry name" value="Cadherin-like_sf"/>
</dbReference>
<dbReference type="Pfam" id="PF18911">
    <property type="entry name" value="PKD_4"/>
    <property type="match status" value="1"/>
</dbReference>
<dbReference type="Gene3D" id="2.60.40.4070">
    <property type="match status" value="1"/>
</dbReference>
<dbReference type="NCBIfam" id="NF041518">
    <property type="entry name" value="choice_anch_Q"/>
    <property type="match status" value="2"/>
</dbReference>
<feature type="domain" description="PKD" evidence="3">
    <location>
        <begin position="836"/>
        <end position="904"/>
    </location>
</feature>
<dbReference type="InterPro" id="IPR011050">
    <property type="entry name" value="Pectin_lyase_fold/virulence"/>
</dbReference>
<dbReference type="InterPro" id="IPR000601">
    <property type="entry name" value="PKD_dom"/>
</dbReference>
<dbReference type="GO" id="GO:0005509">
    <property type="term" value="F:calcium ion binding"/>
    <property type="evidence" value="ECO:0007669"/>
    <property type="project" value="InterPro"/>
</dbReference>
<dbReference type="AlphaFoldDB" id="A0A7V4U216"/>
<reference evidence="4" key="1">
    <citation type="journal article" date="2020" name="mSystems">
        <title>Genome- and Community-Level Interaction Insights into Carbon Utilization and Element Cycling Functions of Hydrothermarchaeota in Hydrothermal Sediment.</title>
        <authorList>
            <person name="Zhou Z."/>
            <person name="Liu Y."/>
            <person name="Xu W."/>
            <person name="Pan J."/>
            <person name="Luo Z.H."/>
            <person name="Li M."/>
        </authorList>
    </citation>
    <scope>NUCLEOTIDE SEQUENCE [LARGE SCALE GENOMIC DNA]</scope>
    <source>
        <strain evidence="4">HyVt-577</strain>
    </source>
</reference>
<proteinExistence type="predicted"/>
<dbReference type="SMART" id="SM00710">
    <property type="entry name" value="PbH1"/>
    <property type="match status" value="9"/>
</dbReference>
<dbReference type="CDD" id="cd00146">
    <property type="entry name" value="PKD"/>
    <property type="match status" value="1"/>
</dbReference>
<dbReference type="SUPFAM" id="SSF49299">
    <property type="entry name" value="PKD domain"/>
    <property type="match status" value="1"/>
</dbReference>
<evidence type="ECO:0000313" key="4">
    <source>
        <dbReference type="EMBL" id="HGY55842.1"/>
    </source>
</evidence>
<sequence length="1213" mass="131967">MEHNMKSMRNALWMIIFCMTAVQAQTYIPDGSQVYGIWSAAQSPYIIEGEAVVPADSILRIEAGVEVRFKTGTEADYLNPAFDLGFLRVEGGLTASGTADQPVVFTRDGDSGNWGILYFHSTADSSSLLEYCRIEYASRVLHINDWVEYNGAVSLNENYVTLRNCKIVHNAYDGVFANSAGPLLQNCLLTDNDNGIMATNYCDLQVTNCTIANNRSTGYNAGYNAVSHVINSVFWGNQTSLESNLTSTVSLSFSLLAEEALPAEGVANEGGNITAIDPFFADTASDDYSLRSNSFAINAGTADTSGLGLPAVDAAGTERILYDRIDMGAYEFAGSYLRLTVPNGWESWKIGTTQTIRWQSNVASVDLEYSVDNGQNWLALAGGQPGSGGYDWLIPNELSEQCLVRVSNAADPSLADQSDTTFIISDKTIIPDGKRVFGTWTKEYSPFVVRGEALVPADSLLVIEPGVEVRFATGGNHVYTSPDFDLGMLRVDGRLLAEGTESDSIHFTRDGESGHWGILFLNGGLTDSSILRYTAIEYASYCDSLLDSLGFEGAVSVTGAGLLLEHSRLNQNGGSGIHIDGRSAPRIQSNNISGNGNNGLLFTNADGKNQPVVKNNHIHQNGRDGIAVETITYCQIERNLIENNTRYGIFNSSGYAQTQVVNNRISRNTVGIYCTGLIEITNNLIADNEQGVLLDHLSPQIMNNTIVNNSADGIYCNEASPYVTNCIFSGNANDFDFESGDASAPNVIYSLFSKSFLNPKVVNGGGNRLGQNPAFAGDGEHPYALKSASPAIDSGTMDNALVTLPQTDLAGKPRVYDGNNDGNSVVDMGAYEFSELIADFTADVTIGEKPLAVRFTNESVGEVDSLIWYFGDGDSSIAQNPEHVYSEDGQFTVQLTIFGPLGSSEKIREDYILVENAPRVIHPLPDTSFAEDSGEHFLLYFAEVFTDPDSADTLIYTYQGNNPQISIRRSGDSLFVRAEDNFFGQAEYILTATDPYGLSAADTFVVTIRSVNDAPEILDTLPDTLRFRADSSITLETWRYVTDVETPPKELFYMYGVSNDSILITLKDSTYAIILSADENFRGQSWLYIGVQDDSMATASDSLLVIVEAPLSIETELNDLPVVFELLPNYPNPFNPKTTIRYSVGSIQKSSVRVELSVYDVLGQKVATLFAGKSKPGSYKAVWDAAGYPSGLYIVRFISENGYSKARKIILLK</sequence>
<dbReference type="InterPro" id="IPR006626">
    <property type="entry name" value="PbH1"/>
</dbReference>
<evidence type="ECO:0000259" key="3">
    <source>
        <dbReference type="PROSITE" id="PS50093"/>
    </source>
</evidence>
<dbReference type="PANTHER" id="PTHR22990:SF15">
    <property type="entry name" value="F-BOX ONLY PROTEIN 10"/>
    <property type="match status" value="1"/>
</dbReference>